<evidence type="ECO:0000256" key="1">
    <source>
        <dbReference type="ARBA" id="ARBA00022723"/>
    </source>
</evidence>
<sequence>MPKSRCKILSHPLLFILLAVFVGASSFDAVASEPPAAETTCPRVVRAEVVAFEQSYLLNRFGSFVPAGMMYALRHDVVSLDGGTELRPGRVRLRPDKRPRPLVLRVNEGDCLEVTFQNLLRTDWQEEGGVLPDDDGSLPGHTAARPGEMPRQPRVRPGPVSIDAPRTRAASFHITGLELVRMRPEDCPAGVACGGDGSNVGRPGHQGLVVRDGTPHSIARDYPLGSLAAPGQTIVTRWRAQREGAYFAYSAAAPVGGEGDGGQIGLGLFASVNVEPAGSRWYRSQVTAEELRMGTTVPAADHHDYRGIDYRADHPTRKLPDGSAVPLFRMLDDRNRILHSDLNAIVVLPAGAEPCAHFASDCARSFREFTVILHDEIHARQAFDRLENENDPLSKIRDGMGINYGASGMGSLALASGAHGEGVPPLQNCRECRAEEFFLSSWAAGDPALILAFDGDTPSGARWSDDPSNVHHSYLGDAVRFRNLHAGPKETHVFHLHAHQWLLDPQDPDSSYLDSQTISPGATFSYDIGFGGTGNRNYTPGDSIFHCHLYPHFAQGMWELWRVHDTFEDGRFGRTWYRPDQPAGPDNDPRWRNLPDGEIATGTPTPALLPIPGSALAPLPVAEFAGYPHYVPGIAGHRPPQPALDMDVDEGTGWIAVSGAEPPPGAIVNGGLPRHVARGGTLDRERERVIESALDRGGGAAQLIAQRIRRQADPASFGVLAQEWETIDLAFRAHAGEPAEQQAIAFHEGTLAVPGLNPVANPAAPRPEWWRPRAYRTDRVNGDLDAPAAAADAKALFFVNGLPRAPGAPFANPCPAGAPERHYRAAFIQTELVYNRHGWFDPQGRIIVLEDDIHRIVDPNTRTRLPEPLFFRANSGECIVFRSTNLVPSLLNVDDFQIVTPTDTIGQHIHLVKFDVTSSDGSGNGWNYEDGTFSPDEVRERVLRYNDTPAGQANPLTLREHPLFRPGGTIYEAAQLDPVHATLLRRGQCPGREGDETPNAADDETRRRDRTRLYIERLNRDHPFCGAQRTTQRWWADPILSTRRPGRDNTLRTVFTHDHFGPSSHQQHGLYAGLVVEPANSLWVRSGERPLTPEEVDALRGPDPAAPRPPMTLAEQGFCRDRAEALARGEDDPMADPSRIAERARCKLIGGSDLTVATVPALRRDTQHLLAPVEPRDPLVLRGDGGPTATLADIVAPRCVHNGNSVSQRDVNDVDVDLVPARGRTPRAGAELPCTEA</sequence>
<reference evidence="4 5" key="1">
    <citation type="submission" date="2016-05" db="EMBL/GenBank/DDBJ databases">
        <title>Complete Genome and Methylome Analysis of Psychrotrophic Bacterial Isolates from Antarctic Lake Untersee.</title>
        <authorList>
            <person name="Fomenkov A."/>
            <person name="Akimov V.N."/>
            <person name="Vasilyeva L.V."/>
            <person name="Andersen D."/>
            <person name="Vincze T."/>
            <person name="Roberts R.J."/>
        </authorList>
    </citation>
    <scope>NUCLEOTIDE SEQUENCE [LARGE SCALE GENOMIC DNA]</scope>
    <source>
        <strain evidence="4 5">U14-5</strain>
    </source>
</reference>
<dbReference type="InterPro" id="IPR002355">
    <property type="entry name" value="Cu_oxidase_Cu_BS"/>
</dbReference>
<feature type="chain" id="PRO_5012589152" description="Copper oxidase" evidence="3">
    <location>
        <begin position="32"/>
        <end position="1237"/>
    </location>
</feature>
<keyword evidence="1" id="KW-0479">Metal-binding</keyword>
<dbReference type="STRING" id="257708.RGI145_21660"/>
<proteinExistence type="predicted"/>
<feature type="signal peptide" evidence="3">
    <location>
        <begin position="1"/>
        <end position="31"/>
    </location>
</feature>
<evidence type="ECO:0000256" key="3">
    <source>
        <dbReference type="SAM" id="SignalP"/>
    </source>
</evidence>
<feature type="region of interest" description="Disordered" evidence="2">
    <location>
        <begin position="127"/>
        <end position="163"/>
    </location>
</feature>
<evidence type="ECO:0008006" key="6">
    <source>
        <dbReference type="Google" id="ProtNLM"/>
    </source>
</evidence>
<keyword evidence="3" id="KW-0732">Signal</keyword>
<evidence type="ECO:0000313" key="4">
    <source>
        <dbReference type="EMBL" id="APT59909.1"/>
    </source>
</evidence>
<dbReference type="RefSeq" id="WP_075800620.1">
    <property type="nucleotide sequence ID" value="NZ_CP015584.1"/>
</dbReference>
<dbReference type="Proteomes" id="UP000185494">
    <property type="component" value="Chromosome 2"/>
</dbReference>
<accession>A0A1L7AMD8</accession>
<dbReference type="InterPro" id="IPR008972">
    <property type="entry name" value="Cupredoxin"/>
</dbReference>
<feature type="region of interest" description="Disordered" evidence="2">
    <location>
        <begin position="987"/>
        <end position="1008"/>
    </location>
</feature>
<gene>
    <name evidence="4" type="ORF">RGI145_21660</name>
</gene>
<dbReference type="GO" id="GO:0005507">
    <property type="term" value="F:copper ion binding"/>
    <property type="evidence" value="ECO:0007669"/>
    <property type="project" value="InterPro"/>
</dbReference>
<dbReference type="Gene3D" id="2.60.40.420">
    <property type="entry name" value="Cupredoxins - blue copper proteins"/>
    <property type="match status" value="2"/>
</dbReference>
<dbReference type="EMBL" id="CP015584">
    <property type="protein sequence ID" value="APT59909.1"/>
    <property type="molecule type" value="Genomic_DNA"/>
</dbReference>
<dbReference type="SUPFAM" id="SSF49503">
    <property type="entry name" value="Cupredoxins"/>
    <property type="match status" value="2"/>
</dbReference>
<dbReference type="PROSITE" id="PS00080">
    <property type="entry name" value="MULTICOPPER_OXIDASE2"/>
    <property type="match status" value="1"/>
</dbReference>
<dbReference type="AlphaFoldDB" id="A0A1L7AMD8"/>
<protein>
    <recommendedName>
        <fullName evidence="6">Copper oxidase</fullName>
    </recommendedName>
</protein>
<evidence type="ECO:0000313" key="5">
    <source>
        <dbReference type="Proteomes" id="UP000185494"/>
    </source>
</evidence>
<organism evidence="4 5">
    <name type="scientific">Roseomonas gilardii</name>
    <dbReference type="NCBI Taxonomy" id="257708"/>
    <lineage>
        <taxon>Bacteria</taxon>
        <taxon>Pseudomonadati</taxon>
        <taxon>Pseudomonadota</taxon>
        <taxon>Alphaproteobacteria</taxon>
        <taxon>Acetobacterales</taxon>
        <taxon>Roseomonadaceae</taxon>
        <taxon>Roseomonas</taxon>
    </lineage>
</organism>
<evidence type="ECO:0000256" key="2">
    <source>
        <dbReference type="SAM" id="MobiDB-lite"/>
    </source>
</evidence>
<name>A0A1L7AMD8_9PROT</name>
<dbReference type="KEGG" id="rgi:RGI145_21660"/>